<comment type="subcellular location">
    <subcellularLocation>
        <location evidence="1">Membrane</location>
        <topology evidence="1">Single-pass membrane protein</topology>
    </subcellularLocation>
</comment>
<dbReference type="Proteomes" id="UP000318571">
    <property type="component" value="Chromosome 5"/>
</dbReference>
<feature type="region of interest" description="Disordered" evidence="4">
    <location>
        <begin position="323"/>
        <end position="346"/>
    </location>
</feature>
<dbReference type="Pfam" id="PF07714">
    <property type="entry name" value="PK_Tyr_Ser-Thr"/>
    <property type="match status" value="2"/>
</dbReference>
<dbReference type="PANTHER" id="PTHR24416">
    <property type="entry name" value="TYROSINE-PROTEIN KINASE RECEPTOR"/>
    <property type="match status" value="1"/>
</dbReference>
<keyword evidence="5" id="KW-0812">Transmembrane</keyword>
<feature type="signal peptide" evidence="6">
    <location>
        <begin position="1"/>
        <end position="22"/>
    </location>
</feature>
<dbReference type="GO" id="GO:0005524">
    <property type="term" value="F:ATP binding"/>
    <property type="evidence" value="ECO:0007669"/>
    <property type="project" value="UniProtKB-UniRule"/>
</dbReference>
<dbReference type="InterPro" id="IPR001245">
    <property type="entry name" value="Ser-Thr/Tyr_kinase_cat_dom"/>
</dbReference>
<dbReference type="PROSITE" id="PS00107">
    <property type="entry name" value="PROTEIN_KINASE_ATP"/>
    <property type="match status" value="1"/>
</dbReference>
<dbReference type="EMBL" id="VCGU01000004">
    <property type="protein sequence ID" value="TRY76536.1"/>
    <property type="molecule type" value="Genomic_DNA"/>
</dbReference>
<dbReference type="Gene3D" id="1.10.510.10">
    <property type="entry name" value="Transferase(Phosphotransferase) domain 1"/>
    <property type="match status" value="2"/>
</dbReference>
<dbReference type="GO" id="GO:0007169">
    <property type="term" value="P:cell surface receptor protein tyrosine kinase signaling pathway"/>
    <property type="evidence" value="ECO:0007669"/>
    <property type="project" value="TreeGrafter"/>
</dbReference>
<evidence type="ECO:0000256" key="6">
    <source>
        <dbReference type="SAM" id="SignalP"/>
    </source>
</evidence>
<dbReference type="SUPFAM" id="SSF56112">
    <property type="entry name" value="Protein kinase-like (PK-like)"/>
    <property type="match status" value="2"/>
</dbReference>
<keyword evidence="5" id="KW-1133">Transmembrane helix</keyword>
<dbReference type="InterPro" id="IPR008266">
    <property type="entry name" value="Tyr_kinase_AS"/>
</dbReference>
<evidence type="ECO:0000256" key="2">
    <source>
        <dbReference type="ARBA" id="ARBA00051243"/>
    </source>
</evidence>
<organism evidence="8 9">
    <name type="scientific">Tigriopus californicus</name>
    <name type="common">Marine copepod</name>
    <dbReference type="NCBI Taxonomy" id="6832"/>
    <lineage>
        <taxon>Eukaryota</taxon>
        <taxon>Metazoa</taxon>
        <taxon>Ecdysozoa</taxon>
        <taxon>Arthropoda</taxon>
        <taxon>Crustacea</taxon>
        <taxon>Multicrustacea</taxon>
        <taxon>Hexanauplia</taxon>
        <taxon>Copepoda</taxon>
        <taxon>Harpacticoida</taxon>
        <taxon>Harpacticidae</taxon>
        <taxon>Tigriopus</taxon>
    </lineage>
</organism>
<keyword evidence="6" id="KW-0732">Signal</keyword>
<dbReference type="GO" id="GO:0005886">
    <property type="term" value="C:plasma membrane"/>
    <property type="evidence" value="ECO:0007669"/>
    <property type="project" value="TreeGrafter"/>
</dbReference>
<evidence type="ECO:0000256" key="1">
    <source>
        <dbReference type="ARBA" id="ARBA00004167"/>
    </source>
</evidence>
<protein>
    <recommendedName>
        <fullName evidence="7">Protein kinase domain-containing protein</fullName>
    </recommendedName>
</protein>
<evidence type="ECO:0000313" key="9">
    <source>
        <dbReference type="Proteomes" id="UP000318571"/>
    </source>
</evidence>
<dbReference type="AlphaFoldDB" id="A0A553PFT2"/>
<keyword evidence="5" id="KW-0472">Membrane</keyword>
<evidence type="ECO:0000256" key="3">
    <source>
        <dbReference type="PROSITE-ProRule" id="PRU10141"/>
    </source>
</evidence>
<evidence type="ECO:0000256" key="4">
    <source>
        <dbReference type="SAM" id="MobiDB-lite"/>
    </source>
</evidence>
<feature type="domain" description="Protein kinase" evidence="7">
    <location>
        <begin position="370"/>
        <end position="717"/>
    </location>
</feature>
<dbReference type="PROSITE" id="PS00109">
    <property type="entry name" value="PROTEIN_KINASE_TYR"/>
    <property type="match status" value="1"/>
</dbReference>
<evidence type="ECO:0000313" key="8">
    <source>
        <dbReference type="EMBL" id="TRY76536.1"/>
    </source>
</evidence>
<proteinExistence type="predicted"/>
<dbReference type="InterPro" id="IPR011009">
    <property type="entry name" value="Kinase-like_dom_sf"/>
</dbReference>
<dbReference type="STRING" id="6832.A0A553PFT2"/>
<evidence type="ECO:0000259" key="7">
    <source>
        <dbReference type="PROSITE" id="PS50011"/>
    </source>
</evidence>
<keyword evidence="3" id="KW-0547">Nucleotide-binding</keyword>
<gene>
    <name evidence="8" type="ORF">TCAL_00096</name>
</gene>
<evidence type="ECO:0000256" key="5">
    <source>
        <dbReference type="SAM" id="Phobius"/>
    </source>
</evidence>
<accession>A0A553PFT2</accession>
<dbReference type="GO" id="GO:0004714">
    <property type="term" value="F:transmembrane receptor protein tyrosine kinase activity"/>
    <property type="evidence" value="ECO:0007669"/>
    <property type="project" value="UniProtKB-EC"/>
</dbReference>
<dbReference type="CDD" id="cd00192">
    <property type="entry name" value="PTKc"/>
    <property type="match status" value="1"/>
</dbReference>
<comment type="caution">
    <text evidence="8">The sequence shown here is derived from an EMBL/GenBank/DDBJ whole genome shotgun (WGS) entry which is preliminary data.</text>
</comment>
<feature type="compositionally biased region" description="Low complexity" evidence="4">
    <location>
        <begin position="323"/>
        <end position="338"/>
    </location>
</feature>
<feature type="binding site" evidence="3">
    <location>
        <position position="401"/>
    </location>
    <ligand>
        <name>ATP</name>
        <dbReference type="ChEBI" id="CHEBI:30616"/>
    </ligand>
</feature>
<feature type="chain" id="PRO_5021916512" description="Protein kinase domain-containing protein" evidence="6">
    <location>
        <begin position="23"/>
        <end position="772"/>
    </location>
</feature>
<dbReference type="PRINTS" id="PR00109">
    <property type="entry name" value="TYRKINASE"/>
</dbReference>
<keyword evidence="9" id="KW-1185">Reference proteome</keyword>
<dbReference type="InterPro" id="IPR000719">
    <property type="entry name" value="Prot_kinase_dom"/>
</dbReference>
<name>A0A553PFT2_TIGCA</name>
<feature type="transmembrane region" description="Helical" evidence="5">
    <location>
        <begin position="256"/>
        <end position="278"/>
    </location>
</feature>
<sequence length="772" mass="87145">MDQQLLLKVGICLSVGLTILGASSPLVNDAYLCQNGSVESDLVAIYDQIIPIVIHLHPLNAAAPCSLEFCPPRTKTCALLWSNGSSDTDFYLSHSSLTEGKFSLKARNEKYSEMSWGDYQFRFREHTHRVLAFHEVTPSPQIIPGPESNQVILEASEEFTGCLDDVPNSHVEFRWKNGEPENERQLPFRVEAIPRANGTKKTKQTWRIDLHENVTLPLALLMKCKGGSGNGNGRGNTVTTMEFSLNLPETNSSSTWVWPFVGGCTCLVVLLALMLIAFKCKRKPSAPMPQIVSLTGPRIKISHPPPPTRPRLFSILTYFSTSSNSTTSSSASRTSSESQDPASETHTMKLLPSISIPSWAEEQFFDFQSLELGQVLGKGQYGLVYKGELRDGRARWDVAVKCARPGSGQEDFDRIQCELLKEGEIMAGLPYHDHIANLQGLAVEFGRNGASHKFYLMIQYCGSGSMKSYLEIHQTKLCQSFRAGRYCLPMRSSGDPSDPNAFQLFLAWGYQIAEGMKFLSENGIIHGDLATRNVLLTNDLTAKISDFGLSHQLKHQQRSANLRQTHLPERWMAPEAIINFSITHECDVWSYGVVIWEIFSYGDKPYKAKKRNLRQTHLPERWMAPEAIINFSITHECDVWSYGVVIWEIFSYGDKPYKDLKVNSSAEFIKELQNGERLCCPEDCPTTAYETMMACWNLNPIKRPTFHQLSQFWRELLSPAYQYEYEKRNARSTSATRVDSTKQRLFPDDRNTISRVPKQEESNDSRRAGLLL</sequence>
<reference evidence="8 9" key="1">
    <citation type="journal article" date="2018" name="Nat. Ecol. Evol.">
        <title>Genomic signatures of mitonuclear coevolution across populations of Tigriopus californicus.</title>
        <authorList>
            <person name="Barreto F.S."/>
            <person name="Watson E.T."/>
            <person name="Lima T.G."/>
            <person name="Willett C.S."/>
            <person name="Edmands S."/>
            <person name="Li W."/>
            <person name="Burton R.S."/>
        </authorList>
    </citation>
    <scope>NUCLEOTIDE SEQUENCE [LARGE SCALE GENOMIC DNA]</scope>
    <source>
        <strain evidence="8 9">San Diego</strain>
    </source>
</reference>
<keyword evidence="3" id="KW-0067">ATP-binding</keyword>
<comment type="catalytic activity">
    <reaction evidence="2">
        <text>L-tyrosyl-[protein] + ATP = O-phospho-L-tyrosyl-[protein] + ADP + H(+)</text>
        <dbReference type="Rhea" id="RHEA:10596"/>
        <dbReference type="Rhea" id="RHEA-COMP:10136"/>
        <dbReference type="Rhea" id="RHEA-COMP:20101"/>
        <dbReference type="ChEBI" id="CHEBI:15378"/>
        <dbReference type="ChEBI" id="CHEBI:30616"/>
        <dbReference type="ChEBI" id="CHEBI:46858"/>
        <dbReference type="ChEBI" id="CHEBI:61978"/>
        <dbReference type="ChEBI" id="CHEBI:456216"/>
        <dbReference type="EC" id="2.7.10.1"/>
    </reaction>
</comment>
<dbReference type="InterPro" id="IPR050122">
    <property type="entry name" value="RTK"/>
</dbReference>
<dbReference type="InterPro" id="IPR017441">
    <property type="entry name" value="Protein_kinase_ATP_BS"/>
</dbReference>
<dbReference type="PROSITE" id="PS50011">
    <property type="entry name" value="PROTEIN_KINASE_DOM"/>
    <property type="match status" value="1"/>
</dbReference>
<dbReference type="GO" id="GO:0043235">
    <property type="term" value="C:receptor complex"/>
    <property type="evidence" value="ECO:0007669"/>
    <property type="project" value="TreeGrafter"/>
</dbReference>
<dbReference type="PANTHER" id="PTHR24416:SF611">
    <property type="entry name" value="TYROSINE-PROTEIN KINASE TRANSMEMBRANE RECEPTOR ROR"/>
    <property type="match status" value="1"/>
</dbReference>